<accession>A0ABQ7QZQ9</accession>
<dbReference type="Gene3D" id="2.60.220.50">
    <property type="match status" value="1"/>
</dbReference>
<evidence type="ECO:0000313" key="11">
    <source>
        <dbReference type="EMBL" id="KAG7310532.1"/>
    </source>
</evidence>
<evidence type="ECO:0000256" key="7">
    <source>
        <dbReference type="SAM" id="Phobius"/>
    </source>
</evidence>
<name>A0ABQ7QZQ9_PLUXY</name>
<feature type="transmembrane region" description="Helical" evidence="7">
    <location>
        <begin position="1087"/>
        <end position="1109"/>
    </location>
</feature>
<dbReference type="InterPro" id="IPR000832">
    <property type="entry name" value="GPCR_2_secretin-like"/>
</dbReference>
<feature type="signal peptide" evidence="8">
    <location>
        <begin position="1"/>
        <end position="20"/>
    </location>
</feature>
<dbReference type="InterPro" id="IPR053066">
    <property type="entry name" value="ADGR_G7"/>
</dbReference>
<dbReference type="PROSITE" id="PS50221">
    <property type="entry name" value="GAIN_B"/>
    <property type="match status" value="1"/>
</dbReference>
<gene>
    <name evidence="11" type="ORF">JYU34_003317</name>
</gene>
<feature type="region of interest" description="Disordered" evidence="6">
    <location>
        <begin position="1248"/>
        <end position="1269"/>
    </location>
</feature>
<dbReference type="InterPro" id="IPR000203">
    <property type="entry name" value="GPS"/>
</dbReference>
<evidence type="ECO:0000256" key="4">
    <source>
        <dbReference type="ARBA" id="ARBA00023136"/>
    </source>
</evidence>
<organism evidence="11 12">
    <name type="scientific">Plutella xylostella</name>
    <name type="common">Diamondback moth</name>
    <name type="synonym">Plutella maculipennis</name>
    <dbReference type="NCBI Taxonomy" id="51655"/>
    <lineage>
        <taxon>Eukaryota</taxon>
        <taxon>Metazoa</taxon>
        <taxon>Ecdysozoa</taxon>
        <taxon>Arthropoda</taxon>
        <taxon>Hexapoda</taxon>
        <taxon>Insecta</taxon>
        <taxon>Pterygota</taxon>
        <taxon>Neoptera</taxon>
        <taxon>Endopterygota</taxon>
        <taxon>Lepidoptera</taxon>
        <taxon>Glossata</taxon>
        <taxon>Ditrysia</taxon>
        <taxon>Yponomeutoidea</taxon>
        <taxon>Plutellidae</taxon>
        <taxon>Plutella</taxon>
    </lineage>
</organism>
<keyword evidence="12" id="KW-1185">Reference proteome</keyword>
<feature type="transmembrane region" description="Helical" evidence="7">
    <location>
        <begin position="1133"/>
        <end position="1161"/>
    </location>
</feature>
<feature type="transmembrane region" description="Helical" evidence="7">
    <location>
        <begin position="1005"/>
        <end position="1024"/>
    </location>
</feature>
<evidence type="ECO:0000256" key="8">
    <source>
        <dbReference type="SAM" id="SignalP"/>
    </source>
</evidence>
<dbReference type="PROSITE" id="PS50261">
    <property type="entry name" value="G_PROTEIN_RECEP_F2_4"/>
    <property type="match status" value="1"/>
</dbReference>
<evidence type="ECO:0000256" key="2">
    <source>
        <dbReference type="ARBA" id="ARBA00022692"/>
    </source>
</evidence>
<feature type="domain" description="G-protein coupled receptors family 2 profile 2" evidence="10">
    <location>
        <begin position="968"/>
        <end position="1231"/>
    </location>
</feature>
<reference evidence="11 12" key="1">
    <citation type="submission" date="2021-06" db="EMBL/GenBank/DDBJ databases">
        <title>A haploid diamondback moth (Plutella xylostella L.) genome assembly resolves 31 chromosomes and identifies a diamide resistance mutation.</title>
        <authorList>
            <person name="Ward C.M."/>
            <person name="Perry K.D."/>
            <person name="Baker G."/>
            <person name="Powis K."/>
            <person name="Heckel D.G."/>
            <person name="Baxter S.W."/>
        </authorList>
    </citation>
    <scope>NUCLEOTIDE SEQUENCE [LARGE SCALE GENOMIC DNA]</scope>
    <source>
        <strain evidence="11 12">LV</strain>
        <tissue evidence="11">Single pupa</tissue>
    </source>
</reference>
<dbReference type="Proteomes" id="UP000823941">
    <property type="component" value="Chromosome 5"/>
</dbReference>
<dbReference type="InterPro" id="IPR016187">
    <property type="entry name" value="CTDL_fold"/>
</dbReference>
<evidence type="ECO:0000259" key="9">
    <source>
        <dbReference type="PROSITE" id="PS50221"/>
    </source>
</evidence>
<dbReference type="InterPro" id="IPR057244">
    <property type="entry name" value="GAIN_B"/>
</dbReference>
<protein>
    <submittedName>
        <fullName evidence="11">Uncharacterized protein</fullName>
    </submittedName>
</protein>
<keyword evidence="5" id="KW-1015">Disulfide bond</keyword>
<keyword evidence="4 7" id="KW-0472">Membrane</keyword>
<proteinExistence type="predicted"/>
<evidence type="ECO:0000313" key="12">
    <source>
        <dbReference type="Proteomes" id="UP000823941"/>
    </source>
</evidence>
<feature type="transmembrane region" description="Helical" evidence="7">
    <location>
        <begin position="1208"/>
        <end position="1229"/>
    </location>
</feature>
<feature type="transmembrane region" description="Helical" evidence="7">
    <location>
        <begin position="1181"/>
        <end position="1202"/>
    </location>
</feature>
<dbReference type="Pfam" id="PF00002">
    <property type="entry name" value="7tm_2"/>
    <property type="match status" value="1"/>
</dbReference>
<evidence type="ECO:0000256" key="1">
    <source>
        <dbReference type="ARBA" id="ARBA00004141"/>
    </source>
</evidence>
<dbReference type="CDD" id="cd15040">
    <property type="entry name" value="7tmB2_Adhesion"/>
    <property type="match status" value="1"/>
</dbReference>
<dbReference type="InterPro" id="IPR017981">
    <property type="entry name" value="GPCR_2-like_7TM"/>
</dbReference>
<feature type="compositionally biased region" description="Low complexity" evidence="6">
    <location>
        <begin position="1248"/>
        <end position="1261"/>
    </location>
</feature>
<keyword evidence="3 7" id="KW-1133">Transmembrane helix</keyword>
<feature type="transmembrane region" description="Helical" evidence="7">
    <location>
        <begin position="970"/>
        <end position="993"/>
    </location>
</feature>
<keyword evidence="2 7" id="KW-0812">Transmembrane</keyword>
<dbReference type="SUPFAM" id="SSF56436">
    <property type="entry name" value="C-type lectin-like"/>
    <property type="match status" value="1"/>
</dbReference>
<keyword evidence="8" id="KW-0732">Signal</keyword>
<feature type="chain" id="PRO_5046025054" evidence="8">
    <location>
        <begin position="21"/>
        <end position="1269"/>
    </location>
</feature>
<comment type="caution">
    <text evidence="11">The sequence shown here is derived from an EMBL/GenBank/DDBJ whole genome shotgun (WGS) entry which is preliminary data.</text>
</comment>
<dbReference type="Pfam" id="PF01825">
    <property type="entry name" value="GPS"/>
    <property type="match status" value="1"/>
</dbReference>
<dbReference type="PANTHER" id="PTHR47767:SF1">
    <property type="entry name" value="ADHESION G PROTEIN-COUPLED RECEPTOR G7"/>
    <property type="match status" value="1"/>
</dbReference>
<dbReference type="PANTHER" id="PTHR47767">
    <property type="entry name" value="ADHESION G PROTEIN-COUPLED RECEPTOR G7"/>
    <property type="match status" value="1"/>
</dbReference>
<evidence type="ECO:0000259" key="10">
    <source>
        <dbReference type="PROSITE" id="PS50261"/>
    </source>
</evidence>
<dbReference type="Gene3D" id="1.20.1070.10">
    <property type="entry name" value="Rhodopsin 7-helix transmembrane proteins"/>
    <property type="match status" value="1"/>
</dbReference>
<feature type="domain" description="GAIN-B" evidence="9">
    <location>
        <begin position="791"/>
        <end position="952"/>
    </location>
</feature>
<dbReference type="EMBL" id="JAHIBW010000005">
    <property type="protein sequence ID" value="KAG7310532.1"/>
    <property type="molecule type" value="Genomic_DNA"/>
</dbReference>
<evidence type="ECO:0000256" key="5">
    <source>
        <dbReference type="ARBA" id="ARBA00023157"/>
    </source>
</evidence>
<feature type="transmembrane region" description="Helical" evidence="7">
    <location>
        <begin position="1044"/>
        <end position="1066"/>
    </location>
</feature>
<dbReference type="PRINTS" id="PR00249">
    <property type="entry name" value="GPCRSECRETIN"/>
</dbReference>
<dbReference type="InterPro" id="IPR046338">
    <property type="entry name" value="GAIN_dom_sf"/>
</dbReference>
<sequence>MCKNICFVTKCLFMLLLLRAQFTLQDCPEEKSRKGIHVKWPSTPRASVVKSIPPCYHNMSTVVTRSCNGSHWMPSLEDLDACTTMVQYYEITSCPPGFHKISNDSQYCYGIESPSEWDYPCFKSGSGTVISKLKRNEMNSLLASLASNQSHSLFWLPATRQKVFNPVTWTTPGPDWNKEVTGGGILPMVASIFKNCLALDVAGKVVITRSCTNKFPSLCLYPNDLHFPSHCPDGYQAFRFMPDDNICLGIEYSDTEKGLTFAEFVKTKCKSPLGYNNNSELARFAFVQMAQKINQLENKWCWFNAIMTSNKSSVFATIVNKDGIYQSYDSGSRLTCMVCEADLIQKETDLTLEYNEEDSKMYLTIYYPSGLWKYNNNDTGIRCFSNAKGFSSSVRFKEVPSAEPFSKSDDVETIEQITYNIDLIGGRTAEYWCEGHTANLSLITTEKVVANPSGDEDHVFALRVKYYHNNIAFLNSNTTNFDPIIDSIGKVFCAKNVLLMDILQYDHELAELLLHVHIANKPNNSKSRKSTDLTEIYNNLVEKSEQNFEKLNLHLISLDNCLFCLPTTSEDIFTLEWEQTRLGDIAAPKQFCLQANGLPVKRRCVGSYLTGSYWGRVDGKCDQNYKPSNTTTYLYNFVRERVDPVNFLNQGLYYVLNDLNIIIPADIYYLSMSLHHVSNVIHTNNSYLDKDDLGNIAFAVDRLLLLDYNYLNLAQTLNSTNVILDSVTDIVEEYANAYKAQGRRLDKNHSYQLSIKPKFLVQISFPNLNDITGICLIRNSSSDEFTDMKIEPLYRNTSLDDLLNIDNLEIATWIPDRVINSLKPNCNESDYITADSDDFHIIIQIFHNDAVFQEMNNYRHKINSRIVEISIPTFKSDLLFPIYLIFKDQTFVNAKQRMCGYWDFQPTLKRNFNPGSWKRKGCYFVQHTNNLSVCQCYHLTHFAQLISYDGFGKHITDGKVAETHRRALNIITVIGSSLSLMGILGIWITALTFTSWRQKPGTKILLQLSTAVALPLIILIYFNLDNTIFVIVDDSLIVDEDKKIPCIILGAFLHYSILSGFVWMLITGALQFVRYVQVLGVSRPSRFIMKLSIIGWGSPLLPVICLLSVDTDSYIPSPQANGTTSGICYPTGIYLILSVLLPVSIIVVVNIILFTLIIIAISRGPDGKMRATDLDLVKAQLRLSTLLFFLLGLSWIFGIFSFSKNVWWSYLFCLTATIQGFVLFLYFVVCDPVTRGLWVALMKPQFQSSSPRDSISVSSSSTDLCKQNM</sequence>
<evidence type="ECO:0000256" key="6">
    <source>
        <dbReference type="SAM" id="MobiDB-lite"/>
    </source>
</evidence>
<comment type="subcellular location">
    <subcellularLocation>
        <location evidence="1">Membrane</location>
        <topology evidence="1">Multi-pass membrane protein</topology>
    </subcellularLocation>
</comment>
<evidence type="ECO:0000256" key="3">
    <source>
        <dbReference type="ARBA" id="ARBA00022989"/>
    </source>
</evidence>